<dbReference type="CDD" id="cd03048">
    <property type="entry name" value="GST_N_Ure2p_like"/>
    <property type="match status" value="1"/>
</dbReference>
<evidence type="ECO:0000313" key="5">
    <source>
        <dbReference type="Proteomes" id="UP000027730"/>
    </source>
</evidence>
<evidence type="ECO:0000259" key="3">
    <source>
        <dbReference type="PROSITE" id="PS50405"/>
    </source>
</evidence>
<keyword evidence="4" id="KW-0808">Transferase</keyword>
<evidence type="ECO:0000259" key="2">
    <source>
        <dbReference type="PROSITE" id="PS50404"/>
    </source>
</evidence>
<dbReference type="EMBL" id="KL584728">
    <property type="protein sequence ID" value="KEQ68555.1"/>
    <property type="molecule type" value="Genomic_DNA"/>
</dbReference>
<dbReference type="RefSeq" id="XP_013422718.1">
    <property type="nucleotide sequence ID" value="XM_013567264.1"/>
</dbReference>
<dbReference type="GeneID" id="25412596"/>
<dbReference type="InterPro" id="IPR036282">
    <property type="entry name" value="Glutathione-S-Trfase_C_sf"/>
</dbReference>
<keyword evidence="5" id="KW-1185">Reference proteome</keyword>
<dbReference type="PANTHER" id="PTHR44051:SF8">
    <property type="entry name" value="GLUTATHIONE S-TRANSFERASE GSTA"/>
    <property type="match status" value="1"/>
</dbReference>
<organism evidence="4 5">
    <name type="scientific">Aureobasidium namibiae CBS 147.97</name>
    <dbReference type="NCBI Taxonomy" id="1043004"/>
    <lineage>
        <taxon>Eukaryota</taxon>
        <taxon>Fungi</taxon>
        <taxon>Dikarya</taxon>
        <taxon>Ascomycota</taxon>
        <taxon>Pezizomycotina</taxon>
        <taxon>Dothideomycetes</taxon>
        <taxon>Dothideomycetidae</taxon>
        <taxon>Dothideales</taxon>
        <taxon>Saccotheciaceae</taxon>
        <taxon>Aureobasidium</taxon>
    </lineage>
</organism>
<feature type="domain" description="GST C-terminal" evidence="3">
    <location>
        <begin position="112"/>
        <end position="246"/>
    </location>
</feature>
<protein>
    <submittedName>
        <fullName evidence="4">Glutathione S-transferase</fullName>
    </submittedName>
</protein>
<dbReference type="InterPro" id="IPR036249">
    <property type="entry name" value="Thioredoxin-like_sf"/>
</dbReference>
<dbReference type="SUPFAM" id="SSF52833">
    <property type="entry name" value="Thioredoxin-like"/>
    <property type="match status" value="1"/>
</dbReference>
<dbReference type="Gene3D" id="3.40.30.10">
    <property type="entry name" value="Glutaredoxin"/>
    <property type="match status" value="1"/>
</dbReference>
<reference evidence="4 5" key="1">
    <citation type="journal article" date="2014" name="BMC Genomics">
        <title>Genome sequencing of four Aureobasidium pullulans varieties: biotechnological potential, stress tolerance, and description of new species.</title>
        <authorList>
            <person name="Gostin Ar C."/>
            <person name="Ohm R.A."/>
            <person name="Kogej T."/>
            <person name="Sonjak S."/>
            <person name="Turk M."/>
            <person name="Zajc J."/>
            <person name="Zalar P."/>
            <person name="Grube M."/>
            <person name="Sun H."/>
            <person name="Han J."/>
            <person name="Sharma A."/>
            <person name="Chiniquy J."/>
            <person name="Ngan C.Y."/>
            <person name="Lipzen A."/>
            <person name="Barry K."/>
            <person name="Grigoriev I.V."/>
            <person name="Gunde-Cimerman N."/>
        </authorList>
    </citation>
    <scope>NUCLEOTIDE SEQUENCE [LARGE SCALE GENOMIC DNA]</scope>
    <source>
        <strain evidence="4 5">CBS 147.97</strain>
    </source>
</reference>
<gene>
    <name evidence="4" type="ORF">M436DRAFT_58121</name>
</gene>
<evidence type="ECO:0000256" key="1">
    <source>
        <dbReference type="ARBA" id="ARBA00007409"/>
    </source>
</evidence>
<dbReference type="OrthoDB" id="422574at2759"/>
<dbReference type="GO" id="GO:0016740">
    <property type="term" value="F:transferase activity"/>
    <property type="evidence" value="ECO:0007669"/>
    <property type="project" value="UniProtKB-KW"/>
</dbReference>
<dbReference type="SUPFAM" id="SSF47616">
    <property type="entry name" value="GST C-terminal domain-like"/>
    <property type="match status" value="1"/>
</dbReference>
<comment type="similarity">
    <text evidence="1">Belongs to the GST superfamily.</text>
</comment>
<dbReference type="InterPro" id="IPR040079">
    <property type="entry name" value="Glutathione_S-Trfase"/>
</dbReference>
<dbReference type="InterPro" id="IPR004045">
    <property type="entry name" value="Glutathione_S-Trfase_N"/>
</dbReference>
<dbReference type="PROSITE" id="PS50405">
    <property type="entry name" value="GST_CTER"/>
    <property type="match status" value="1"/>
</dbReference>
<accession>A0A074W613</accession>
<dbReference type="Pfam" id="PF13409">
    <property type="entry name" value="GST_N_2"/>
    <property type="match status" value="1"/>
</dbReference>
<name>A0A074W613_9PEZI</name>
<dbReference type="Pfam" id="PF13410">
    <property type="entry name" value="GST_C_2"/>
    <property type="match status" value="1"/>
</dbReference>
<evidence type="ECO:0000313" key="4">
    <source>
        <dbReference type="EMBL" id="KEQ68555.1"/>
    </source>
</evidence>
<sequence length="246" mass="28293">MSGLYIDSTPSEVSQADGLHLLTFNTPNGQKVQIVLHELALLYGTRFTFTPIKLFEGTQKQDWFLRLNPNGKIPTLVDNTDNSHPVPVMETTAEMLYLVEKYDRDHELSFSDPLERAQMIQWLFFWHGSGQPIQGQLIWFSKFSKEKNPQAIERFHNESLRIFGVFELHLSGKNSDGNAREYLAGNGKGRYSIADIGVWPWVAKWEFGGFTKEEMDAFPSLHAWVNRIKDREAVKEGTDDKYGKMF</sequence>
<dbReference type="SFLD" id="SFLDG00358">
    <property type="entry name" value="Main_(cytGST)"/>
    <property type="match status" value="1"/>
</dbReference>
<dbReference type="InterPro" id="IPR010987">
    <property type="entry name" value="Glutathione-S-Trfase_C-like"/>
</dbReference>
<dbReference type="STRING" id="1043004.A0A074W613"/>
<dbReference type="HOGENOM" id="CLU_011226_14_0_1"/>
<dbReference type="PROSITE" id="PS50404">
    <property type="entry name" value="GST_NTER"/>
    <property type="match status" value="1"/>
</dbReference>
<proteinExistence type="inferred from homology"/>
<dbReference type="Proteomes" id="UP000027730">
    <property type="component" value="Unassembled WGS sequence"/>
</dbReference>
<feature type="domain" description="GST N-terminal" evidence="2">
    <location>
        <begin position="16"/>
        <end position="106"/>
    </location>
</feature>
<dbReference type="PANTHER" id="PTHR44051">
    <property type="entry name" value="GLUTATHIONE S-TRANSFERASE-RELATED"/>
    <property type="match status" value="1"/>
</dbReference>
<dbReference type="AlphaFoldDB" id="A0A074W613"/>
<dbReference type="SFLD" id="SFLDS00019">
    <property type="entry name" value="Glutathione_Transferase_(cytos"/>
    <property type="match status" value="1"/>
</dbReference>
<dbReference type="Gene3D" id="1.20.1050.10">
    <property type="match status" value="1"/>
</dbReference>